<feature type="chain" id="PRO_5020688748" description="CHAP domain-containing protein" evidence="1">
    <location>
        <begin position="23"/>
        <end position="252"/>
    </location>
</feature>
<name>A0A4P2R247_SORCE</name>
<dbReference type="EMBL" id="CP012672">
    <property type="protein sequence ID" value="AUX36641.1"/>
    <property type="molecule type" value="Genomic_DNA"/>
</dbReference>
<evidence type="ECO:0000313" key="3">
    <source>
        <dbReference type="Proteomes" id="UP000295497"/>
    </source>
</evidence>
<feature type="signal peptide" evidence="1">
    <location>
        <begin position="1"/>
        <end position="22"/>
    </location>
</feature>
<dbReference type="AlphaFoldDB" id="A0A4P2R247"/>
<protein>
    <recommendedName>
        <fullName evidence="4">CHAP domain-containing protein</fullName>
    </recommendedName>
</protein>
<dbReference type="Proteomes" id="UP000295497">
    <property type="component" value="Chromosome"/>
</dbReference>
<keyword evidence="1" id="KW-0732">Signal</keyword>
<sequence length="252" mass="26728">MSAMKCMSSRSVVRALPAVALAGLSLLAPLPAAGQSIEAPSHFYWADTLVAHIAPENNEYGSGTSYVHWAGVEGATEYRSRSLCASFVTHVLKRAYGLSTYDISAWFGSTSPNAVLYHDRIVAGDGFDEILTVDQIQAGDIIAIEYPPGTTASGHVALAAGAAVPRSATYPILAGTTQYELTVLDASTTGHGMTDTRRQSDGSWHPGVGRGDMRLYASNSTGAIVGYTWSPQAGSTYYSKQMRDIVIGRLTD</sequence>
<evidence type="ECO:0000313" key="2">
    <source>
        <dbReference type="EMBL" id="AUX36641.1"/>
    </source>
</evidence>
<evidence type="ECO:0008006" key="4">
    <source>
        <dbReference type="Google" id="ProtNLM"/>
    </source>
</evidence>
<proteinExistence type="predicted"/>
<accession>A0A4P2R247</accession>
<reference evidence="2 3" key="1">
    <citation type="submission" date="2015-09" db="EMBL/GenBank/DDBJ databases">
        <title>Sorangium comparison.</title>
        <authorList>
            <person name="Zaburannyi N."/>
            <person name="Bunk B."/>
            <person name="Overmann J."/>
            <person name="Mueller R."/>
        </authorList>
    </citation>
    <scope>NUCLEOTIDE SEQUENCE [LARGE SCALE GENOMIC DNA]</scope>
    <source>
        <strain evidence="2 3">So ce836</strain>
    </source>
</reference>
<organism evidence="2 3">
    <name type="scientific">Sorangium cellulosum</name>
    <name type="common">Polyangium cellulosum</name>
    <dbReference type="NCBI Taxonomy" id="56"/>
    <lineage>
        <taxon>Bacteria</taxon>
        <taxon>Pseudomonadati</taxon>
        <taxon>Myxococcota</taxon>
        <taxon>Polyangia</taxon>
        <taxon>Polyangiales</taxon>
        <taxon>Polyangiaceae</taxon>
        <taxon>Sorangium</taxon>
    </lineage>
</organism>
<evidence type="ECO:0000256" key="1">
    <source>
        <dbReference type="SAM" id="SignalP"/>
    </source>
</evidence>
<gene>
    <name evidence="2" type="ORF">SOCE836_088490</name>
</gene>